<keyword evidence="2" id="KW-1185">Reference proteome</keyword>
<dbReference type="Proteomes" id="UP001163152">
    <property type="component" value="Chromosome"/>
</dbReference>
<dbReference type="RefSeq" id="WP_268608175.1">
    <property type="nucleotide sequence ID" value="NZ_CP113797.1"/>
</dbReference>
<organism evidence="1 2">
    <name type="scientific">Thermocoleostomius sinensis A174</name>
    <dbReference type="NCBI Taxonomy" id="2016057"/>
    <lineage>
        <taxon>Bacteria</taxon>
        <taxon>Bacillati</taxon>
        <taxon>Cyanobacteriota</taxon>
        <taxon>Cyanophyceae</taxon>
        <taxon>Oculatellales</taxon>
        <taxon>Oculatellaceae</taxon>
        <taxon>Thermocoleostomius</taxon>
    </lineage>
</organism>
<dbReference type="AlphaFoldDB" id="A0A9E8Z9H2"/>
<sequence length="88" mass="10105">MTIQVCDMERYLKPMPIDSWRSVSSAALAQPSSTPPVWVQLAALPNPYSHDQGLVLCRHSDDEWLVWVPEHGETILHRSEFFVDADWN</sequence>
<evidence type="ECO:0000313" key="1">
    <source>
        <dbReference type="EMBL" id="WAL58747.1"/>
    </source>
</evidence>
<name>A0A9E8Z9H2_9CYAN</name>
<protein>
    <submittedName>
        <fullName evidence="1">Uncharacterized protein</fullName>
    </submittedName>
</protein>
<dbReference type="KEGG" id="tsin:OXH18_16385"/>
<proteinExistence type="predicted"/>
<gene>
    <name evidence="1" type="ORF">OXH18_16385</name>
</gene>
<dbReference type="EMBL" id="CP113797">
    <property type="protein sequence ID" value="WAL58747.1"/>
    <property type="molecule type" value="Genomic_DNA"/>
</dbReference>
<evidence type="ECO:0000313" key="2">
    <source>
        <dbReference type="Proteomes" id="UP001163152"/>
    </source>
</evidence>
<reference evidence="1" key="1">
    <citation type="submission" date="2022-12" db="EMBL/GenBank/DDBJ databases">
        <title>Polyphasic identification of a Novel Hot-Spring Cyanobacterium Ocullathermofonsia sinensis gen nov. sp. nov. and Genomic Insights on its Adaptations to the Thermal Habitat.</title>
        <authorList>
            <person name="Daroch M."/>
            <person name="Tang J."/>
            <person name="Jiang Y."/>
        </authorList>
    </citation>
    <scope>NUCLEOTIDE SEQUENCE</scope>
    <source>
        <strain evidence="1">PKUAC-SCTA174</strain>
    </source>
</reference>
<accession>A0A9E8Z9H2</accession>